<comment type="subcellular location">
    <subcellularLocation>
        <location evidence="1">Endomembrane system</location>
        <topology evidence="1">Multi-pass membrane protein</topology>
    </subcellularLocation>
</comment>
<keyword evidence="2 5" id="KW-0812">Transmembrane</keyword>
<proteinExistence type="predicted"/>
<dbReference type="Proteomes" id="UP000214603">
    <property type="component" value="Unassembled WGS sequence"/>
</dbReference>
<keyword evidence="3 5" id="KW-1133">Transmembrane helix</keyword>
<evidence type="ECO:0000256" key="3">
    <source>
        <dbReference type="ARBA" id="ARBA00022989"/>
    </source>
</evidence>
<reference evidence="8" key="1">
    <citation type="submission" date="2017-06" db="EMBL/GenBank/DDBJ databases">
        <title>Herbaspirillum phytohormonus sp. nov., isolated from the root nodule of Robinia pseudoacacia in lead-zinc mine.</title>
        <authorList>
            <person name="Fan M."/>
            <person name="Lin Y."/>
        </authorList>
    </citation>
    <scope>NUCLEOTIDE SEQUENCE [LARGE SCALE GENOMIC DNA]</scope>
    <source>
        <strain evidence="8">SC-089</strain>
    </source>
</reference>
<dbReference type="RefSeq" id="WP_088606092.1">
    <property type="nucleotide sequence ID" value="NZ_NJIH01000021.1"/>
</dbReference>
<comment type="caution">
    <text evidence="7">The sequence shown here is derived from an EMBL/GenBank/DDBJ whole genome shotgun (WGS) entry which is preliminary data.</text>
</comment>
<dbReference type="EMBL" id="NJIH01000021">
    <property type="protein sequence ID" value="OWT53474.1"/>
    <property type="molecule type" value="Genomic_DNA"/>
</dbReference>
<dbReference type="Pfam" id="PF02656">
    <property type="entry name" value="DUF202"/>
    <property type="match status" value="1"/>
</dbReference>
<evidence type="ECO:0000256" key="1">
    <source>
        <dbReference type="ARBA" id="ARBA00004127"/>
    </source>
</evidence>
<accession>A0A225LVU6</accession>
<feature type="domain" description="DUF202" evidence="6">
    <location>
        <begin position="6"/>
        <end position="58"/>
    </location>
</feature>
<evidence type="ECO:0000259" key="6">
    <source>
        <dbReference type="Pfam" id="PF02656"/>
    </source>
</evidence>
<gene>
    <name evidence="7" type="ORF">CEY11_24670</name>
</gene>
<name>A0A225LVU6_9BURK</name>
<dbReference type="GO" id="GO:0012505">
    <property type="term" value="C:endomembrane system"/>
    <property type="evidence" value="ECO:0007669"/>
    <property type="project" value="UniProtKB-SubCell"/>
</dbReference>
<evidence type="ECO:0000256" key="4">
    <source>
        <dbReference type="ARBA" id="ARBA00023136"/>
    </source>
</evidence>
<keyword evidence="8" id="KW-1185">Reference proteome</keyword>
<evidence type="ECO:0000256" key="2">
    <source>
        <dbReference type="ARBA" id="ARBA00022692"/>
    </source>
</evidence>
<sequence length="108" mass="11783">MPNHSDPGLQPERTLLSWKRTSLALLANAFLLLRAGFLRHQLWLTIAASILILAAAFGYWVVTSRQKVFFDAGVPPIVGERAIAFHAILAFGACCVALLGILLWSSPL</sequence>
<evidence type="ECO:0000313" key="8">
    <source>
        <dbReference type="Proteomes" id="UP000214603"/>
    </source>
</evidence>
<organism evidence="7 8">
    <name type="scientific">Candidimonas nitroreducens</name>
    <dbReference type="NCBI Taxonomy" id="683354"/>
    <lineage>
        <taxon>Bacteria</taxon>
        <taxon>Pseudomonadati</taxon>
        <taxon>Pseudomonadota</taxon>
        <taxon>Betaproteobacteria</taxon>
        <taxon>Burkholderiales</taxon>
        <taxon>Alcaligenaceae</taxon>
        <taxon>Candidimonas</taxon>
    </lineage>
</organism>
<protein>
    <recommendedName>
        <fullName evidence="6">DUF202 domain-containing protein</fullName>
    </recommendedName>
</protein>
<feature type="transmembrane region" description="Helical" evidence="5">
    <location>
        <begin position="82"/>
        <end position="104"/>
    </location>
</feature>
<dbReference type="OrthoDB" id="3701077at2"/>
<dbReference type="InterPro" id="IPR003807">
    <property type="entry name" value="DUF202"/>
</dbReference>
<dbReference type="AlphaFoldDB" id="A0A225LVU6"/>
<feature type="transmembrane region" description="Helical" evidence="5">
    <location>
        <begin position="42"/>
        <end position="62"/>
    </location>
</feature>
<evidence type="ECO:0000313" key="7">
    <source>
        <dbReference type="EMBL" id="OWT53474.1"/>
    </source>
</evidence>
<keyword evidence="4 5" id="KW-0472">Membrane</keyword>
<evidence type="ECO:0000256" key="5">
    <source>
        <dbReference type="SAM" id="Phobius"/>
    </source>
</evidence>